<protein>
    <recommendedName>
        <fullName evidence="3">Capsule polysaccharide biosynthesis protein</fullName>
    </recommendedName>
</protein>
<keyword evidence="2" id="KW-1185">Reference proteome</keyword>
<name>A0A2T3AEA2_9PEZI</name>
<reference evidence="1 2" key="1">
    <citation type="journal article" date="2018" name="Mycol. Prog.">
        <title>Coniella lustricola, a new species from submerged detritus.</title>
        <authorList>
            <person name="Raudabaugh D.B."/>
            <person name="Iturriaga T."/>
            <person name="Carver A."/>
            <person name="Mondo S."/>
            <person name="Pangilinan J."/>
            <person name="Lipzen A."/>
            <person name="He G."/>
            <person name="Amirebrahimi M."/>
            <person name="Grigoriev I.V."/>
            <person name="Miller A.N."/>
        </authorList>
    </citation>
    <scope>NUCLEOTIDE SEQUENCE [LARGE SCALE GENOMIC DNA]</scope>
    <source>
        <strain evidence="1 2">B22-T-1</strain>
    </source>
</reference>
<evidence type="ECO:0000313" key="2">
    <source>
        <dbReference type="Proteomes" id="UP000241462"/>
    </source>
</evidence>
<dbReference type="InParanoid" id="A0A2T3AEA2"/>
<dbReference type="GO" id="GO:0016757">
    <property type="term" value="F:glycosyltransferase activity"/>
    <property type="evidence" value="ECO:0007669"/>
    <property type="project" value="InterPro"/>
</dbReference>
<evidence type="ECO:0008006" key="3">
    <source>
        <dbReference type="Google" id="ProtNLM"/>
    </source>
</evidence>
<dbReference type="OrthoDB" id="409543at2759"/>
<dbReference type="Proteomes" id="UP000241462">
    <property type="component" value="Unassembled WGS sequence"/>
</dbReference>
<accession>A0A2T3AEA2</accession>
<dbReference type="SUPFAM" id="SSF53448">
    <property type="entry name" value="Nucleotide-diphospho-sugar transferases"/>
    <property type="match status" value="1"/>
</dbReference>
<dbReference type="InterPro" id="IPR029044">
    <property type="entry name" value="Nucleotide-diphossugar_trans"/>
</dbReference>
<gene>
    <name evidence="1" type="ORF">BD289DRAFT_405335</name>
</gene>
<evidence type="ECO:0000313" key="1">
    <source>
        <dbReference type="EMBL" id="PSR93981.1"/>
    </source>
</evidence>
<organism evidence="1 2">
    <name type="scientific">Coniella lustricola</name>
    <dbReference type="NCBI Taxonomy" id="2025994"/>
    <lineage>
        <taxon>Eukaryota</taxon>
        <taxon>Fungi</taxon>
        <taxon>Dikarya</taxon>
        <taxon>Ascomycota</taxon>
        <taxon>Pezizomycotina</taxon>
        <taxon>Sordariomycetes</taxon>
        <taxon>Sordariomycetidae</taxon>
        <taxon>Diaporthales</taxon>
        <taxon>Schizoparmaceae</taxon>
        <taxon>Coniella</taxon>
    </lineage>
</organism>
<dbReference type="EMBL" id="KZ678402">
    <property type="protein sequence ID" value="PSR93981.1"/>
    <property type="molecule type" value="Genomic_DNA"/>
</dbReference>
<dbReference type="Gene3D" id="3.90.550.20">
    <property type="match status" value="1"/>
</dbReference>
<dbReference type="InterPro" id="IPR008441">
    <property type="entry name" value="AfumC-like_glycosyl_Trfase"/>
</dbReference>
<proteinExistence type="predicted"/>
<dbReference type="AlphaFoldDB" id="A0A2T3AEA2"/>
<dbReference type="Pfam" id="PF05704">
    <property type="entry name" value="Caps_synth"/>
    <property type="match status" value="1"/>
</dbReference>
<sequence>MEPPAYSYSMPAGVHAIPSSELDLRSDAEIDAILLHPPPVKSEKNIWFFWHSGYANMHPYAQRTVRAYHRRFAPKGWTIRVLDLASPNSPGNVANFLDVNDPQLFPAAFRNGTMTGTYARQHTSDLVRFPLLLAYGGVYADVGLMPVGDLDALWETTVGSSSLHPTTHKRYEVISYQAGVDGEPDLTNYFLAARKENALFTRCHALFLALWAEDGGRCSTDGMHRSSLLRGLPLPGKAFSPDVQVALFDYIAQGQVVRMVMGTVDEQDGWDGPRYIRDHVYVMDYMSGSQLINDLTAWDGTRAFNLMSLRVPGPGETESDDQKAARDIVEACLSRSFAFKLAHGLIIAVLGETLGSLWRSHPGSDIVPGTYAHWLRYGMVHWTPDVLPQPVEFRMVTTYKNGPLLE</sequence>